<protein>
    <recommendedName>
        <fullName evidence="8">Phosphatidic acid phosphatase type 2/haloperoxidase domain-containing protein</fullName>
    </recommendedName>
</protein>
<evidence type="ECO:0000256" key="4">
    <source>
        <dbReference type="ARBA" id="ARBA00022989"/>
    </source>
</evidence>
<keyword evidence="3 7" id="KW-0812">Transmembrane</keyword>
<accession>A0A448YWN4</accession>
<evidence type="ECO:0000313" key="9">
    <source>
        <dbReference type="EMBL" id="VEU34156.1"/>
    </source>
</evidence>
<proteinExistence type="inferred from homology"/>
<dbReference type="SMART" id="SM00014">
    <property type="entry name" value="acidPPc"/>
    <property type="match status" value="1"/>
</dbReference>
<feature type="transmembrane region" description="Helical" evidence="7">
    <location>
        <begin position="328"/>
        <end position="350"/>
    </location>
</feature>
<evidence type="ECO:0000259" key="8">
    <source>
        <dbReference type="SMART" id="SM00014"/>
    </source>
</evidence>
<comment type="similarity">
    <text evidence="2">Belongs to the PA-phosphatase related phosphoesterase family.</text>
</comment>
<evidence type="ECO:0000256" key="1">
    <source>
        <dbReference type="ARBA" id="ARBA00004141"/>
    </source>
</evidence>
<evidence type="ECO:0000256" key="7">
    <source>
        <dbReference type="SAM" id="Phobius"/>
    </source>
</evidence>
<sequence>MTRAEYGSNSVNVEHNETTNLIDNEGFMKSMSETDSNGGASNNNSSDDLYESETWREYLLSWRFLELVLCVVPVLLMGMYFEFVNPEPMTDRPIPFQYAKGGSTAMVEEGIDASSDFHRSEGGDDEYKSYTNIIWRSSNLEENTGETVSHVAYIVWMGFAPWLLQVFMAWFLAPQNQRSLNGIVNNFYRWDVVHRTTCVYFAAVGLTDAVINFVKYYVSYLRPVFFDFCQPYYDDKQSEFRCLDEEDADTINARLSFPSNHSGWSFCGMMLFSMYLERRFGLSSISNENNRCAINNGPSNSLKKKNNSPQSSNTNSKKQQRQRRNREASYRLLSLLCYSPMLIAAFIAASRVVDNRHFPADVIGGSVIGASTASLVFGIWFPQ</sequence>
<dbReference type="GO" id="GO:0046839">
    <property type="term" value="P:phospholipid dephosphorylation"/>
    <property type="evidence" value="ECO:0007669"/>
    <property type="project" value="TreeGrafter"/>
</dbReference>
<feature type="transmembrane region" description="Helical" evidence="7">
    <location>
        <begin position="362"/>
        <end position="381"/>
    </location>
</feature>
<dbReference type="Pfam" id="PF01569">
    <property type="entry name" value="PAP2"/>
    <property type="match status" value="1"/>
</dbReference>
<dbReference type="PANTHER" id="PTHR10165:SF35">
    <property type="entry name" value="RE23632P"/>
    <property type="match status" value="1"/>
</dbReference>
<feature type="domain" description="Phosphatidic acid phosphatase type 2/haloperoxidase" evidence="8">
    <location>
        <begin position="196"/>
        <end position="377"/>
    </location>
</feature>
<dbReference type="Gene3D" id="1.20.144.10">
    <property type="entry name" value="Phosphatidic acid phosphatase type 2/haloperoxidase"/>
    <property type="match status" value="1"/>
</dbReference>
<feature type="transmembrane region" description="Helical" evidence="7">
    <location>
        <begin position="64"/>
        <end position="81"/>
    </location>
</feature>
<feature type="region of interest" description="Disordered" evidence="6">
    <location>
        <begin position="295"/>
        <end position="324"/>
    </location>
</feature>
<comment type="subcellular location">
    <subcellularLocation>
        <location evidence="1">Membrane</location>
        <topology evidence="1">Multi-pass membrane protein</topology>
    </subcellularLocation>
</comment>
<dbReference type="InterPro" id="IPR036938">
    <property type="entry name" value="PAP2/HPO_sf"/>
</dbReference>
<evidence type="ECO:0000313" key="10">
    <source>
        <dbReference type="Proteomes" id="UP000291116"/>
    </source>
</evidence>
<dbReference type="AlphaFoldDB" id="A0A448YWN4"/>
<dbReference type="SUPFAM" id="SSF48317">
    <property type="entry name" value="Acid phosphatase/Vanadium-dependent haloperoxidase"/>
    <property type="match status" value="1"/>
</dbReference>
<evidence type="ECO:0000256" key="5">
    <source>
        <dbReference type="ARBA" id="ARBA00023136"/>
    </source>
</evidence>
<dbReference type="GO" id="GO:0016020">
    <property type="term" value="C:membrane"/>
    <property type="evidence" value="ECO:0007669"/>
    <property type="project" value="UniProtKB-SubCell"/>
</dbReference>
<evidence type="ECO:0000256" key="2">
    <source>
        <dbReference type="ARBA" id="ARBA00008816"/>
    </source>
</evidence>
<dbReference type="EMBL" id="CAACVS010000020">
    <property type="protein sequence ID" value="VEU34156.1"/>
    <property type="molecule type" value="Genomic_DNA"/>
</dbReference>
<dbReference type="GO" id="GO:0006644">
    <property type="term" value="P:phospholipid metabolic process"/>
    <property type="evidence" value="ECO:0007669"/>
    <property type="project" value="InterPro"/>
</dbReference>
<feature type="region of interest" description="Disordered" evidence="6">
    <location>
        <begin position="29"/>
        <end position="48"/>
    </location>
</feature>
<dbReference type="InterPro" id="IPR000326">
    <property type="entry name" value="PAP2/HPO"/>
</dbReference>
<keyword evidence="10" id="KW-1185">Reference proteome</keyword>
<dbReference type="PANTHER" id="PTHR10165">
    <property type="entry name" value="LIPID PHOSPHATE PHOSPHATASE"/>
    <property type="match status" value="1"/>
</dbReference>
<reference evidence="9 10" key="1">
    <citation type="submission" date="2019-01" db="EMBL/GenBank/DDBJ databases">
        <authorList>
            <person name="Ferrante I. M."/>
        </authorList>
    </citation>
    <scope>NUCLEOTIDE SEQUENCE [LARGE SCALE GENOMIC DNA]</scope>
    <source>
        <strain evidence="9 10">B856</strain>
    </source>
</reference>
<feature type="compositionally biased region" description="Polar residues" evidence="6">
    <location>
        <begin position="295"/>
        <end position="317"/>
    </location>
</feature>
<evidence type="ECO:0000256" key="6">
    <source>
        <dbReference type="SAM" id="MobiDB-lite"/>
    </source>
</evidence>
<name>A0A448YWN4_9STRA</name>
<keyword evidence="4 7" id="KW-1133">Transmembrane helix</keyword>
<feature type="compositionally biased region" description="Low complexity" evidence="6">
    <location>
        <begin position="35"/>
        <end position="47"/>
    </location>
</feature>
<keyword evidence="5 7" id="KW-0472">Membrane</keyword>
<organism evidence="9 10">
    <name type="scientific">Pseudo-nitzschia multistriata</name>
    <dbReference type="NCBI Taxonomy" id="183589"/>
    <lineage>
        <taxon>Eukaryota</taxon>
        <taxon>Sar</taxon>
        <taxon>Stramenopiles</taxon>
        <taxon>Ochrophyta</taxon>
        <taxon>Bacillariophyta</taxon>
        <taxon>Bacillariophyceae</taxon>
        <taxon>Bacillariophycidae</taxon>
        <taxon>Bacillariales</taxon>
        <taxon>Bacillariaceae</taxon>
        <taxon>Pseudo-nitzschia</taxon>
    </lineage>
</organism>
<dbReference type="GO" id="GO:0008195">
    <property type="term" value="F:phosphatidate phosphatase activity"/>
    <property type="evidence" value="ECO:0007669"/>
    <property type="project" value="TreeGrafter"/>
</dbReference>
<evidence type="ECO:0000256" key="3">
    <source>
        <dbReference type="ARBA" id="ARBA00022692"/>
    </source>
</evidence>
<dbReference type="OrthoDB" id="46056at2759"/>
<feature type="transmembrane region" description="Helical" evidence="7">
    <location>
        <begin position="153"/>
        <end position="173"/>
    </location>
</feature>
<gene>
    <name evidence="9" type="ORF">PSNMU_V1.4_AUG-EV-PASAV3_0008520</name>
</gene>
<dbReference type="InterPro" id="IPR043216">
    <property type="entry name" value="PAP-like"/>
</dbReference>
<dbReference type="Proteomes" id="UP000291116">
    <property type="component" value="Unassembled WGS sequence"/>
</dbReference>